<keyword evidence="2" id="KW-0694">RNA-binding</keyword>
<dbReference type="Pfam" id="PF00076">
    <property type="entry name" value="RRM_1"/>
    <property type="match status" value="1"/>
</dbReference>
<keyword evidence="1" id="KW-0677">Repeat</keyword>
<accession>A0A7R8W3X5</accession>
<name>A0A7R8W3X5_9CRUS</name>
<dbReference type="InterPro" id="IPR000504">
    <property type="entry name" value="RRM_dom"/>
</dbReference>
<dbReference type="InterPro" id="IPR035979">
    <property type="entry name" value="RBD_domain_sf"/>
</dbReference>
<dbReference type="AlphaFoldDB" id="A0A7R8W3X5"/>
<reference evidence="3" key="1">
    <citation type="submission" date="2020-11" db="EMBL/GenBank/DDBJ databases">
        <authorList>
            <person name="Tran Van P."/>
        </authorList>
    </citation>
    <scope>NUCLEOTIDE SEQUENCE</scope>
</reference>
<dbReference type="PROSITE" id="PS50102">
    <property type="entry name" value="RRM"/>
    <property type="match status" value="1"/>
</dbReference>
<evidence type="ECO:0000256" key="1">
    <source>
        <dbReference type="ARBA" id="ARBA00022737"/>
    </source>
</evidence>
<dbReference type="EMBL" id="OB660352">
    <property type="protein sequence ID" value="CAD7224335.1"/>
    <property type="molecule type" value="Genomic_DNA"/>
</dbReference>
<proteinExistence type="predicted"/>
<dbReference type="SMART" id="SM00360">
    <property type="entry name" value="RRM"/>
    <property type="match status" value="1"/>
</dbReference>
<evidence type="ECO:0000256" key="2">
    <source>
        <dbReference type="ARBA" id="ARBA00022884"/>
    </source>
</evidence>
<organism evidence="3">
    <name type="scientific">Cyprideis torosa</name>
    <dbReference type="NCBI Taxonomy" id="163714"/>
    <lineage>
        <taxon>Eukaryota</taxon>
        <taxon>Metazoa</taxon>
        <taxon>Ecdysozoa</taxon>
        <taxon>Arthropoda</taxon>
        <taxon>Crustacea</taxon>
        <taxon>Oligostraca</taxon>
        <taxon>Ostracoda</taxon>
        <taxon>Podocopa</taxon>
        <taxon>Podocopida</taxon>
        <taxon>Cytherocopina</taxon>
        <taxon>Cytheroidea</taxon>
        <taxon>Cytherideidae</taxon>
        <taxon>Cyprideis</taxon>
    </lineage>
</organism>
<dbReference type="GO" id="GO:0003723">
    <property type="term" value="F:RNA binding"/>
    <property type="evidence" value="ECO:0007669"/>
    <property type="project" value="UniProtKB-UniRule"/>
</dbReference>
<dbReference type="Gene3D" id="3.30.70.330">
    <property type="match status" value="1"/>
</dbReference>
<dbReference type="PANTHER" id="PTHR24012">
    <property type="entry name" value="RNA BINDING PROTEIN"/>
    <property type="match status" value="1"/>
</dbReference>
<dbReference type="OrthoDB" id="267048at2759"/>
<protein>
    <submittedName>
        <fullName evidence="3">Uncharacterized protein</fullName>
    </submittedName>
</protein>
<gene>
    <name evidence="3" type="ORF">CTOB1V02_LOCUS2302</name>
</gene>
<evidence type="ECO:0000313" key="3">
    <source>
        <dbReference type="EMBL" id="CAD7224335.1"/>
    </source>
</evidence>
<dbReference type="SUPFAM" id="SSF54928">
    <property type="entry name" value="RNA-binding domain, RBD"/>
    <property type="match status" value="1"/>
</dbReference>
<sequence>MDCLGYGTIHFQQRKSAMQAVKNLGGLGYHIRLSEAPELDESNIYFSHLPRDMTEIALKDLVSPFAPVRTARILRDGTRSTGTGFTRLQSAAYAVNVIRNLNGLFLPGCTIPIEVRLAFKAPSVMKLYQNVRCQDVLKKRLRYTSDDTGRVIWSFPVDDDDRTPHYGLHGHSEIEMPWKELLAIPASKGRQKFGDELCGMMLPKEYEDFQAVRVSWMFYEDSELLVPIVCYKEQDVLPLIGVYDSEMNIYFGVPYEPDEAQLQREGIEVSSFTLDGDGENKICVPKIPATFFFLPPHEYLDAQPSAVVWFKDGETFVPLVFYPELPPLKASWNDHWNAYAPAGDPPARIDPPVFVVNLAKRTLHSGDQRPL</sequence>
<dbReference type="InterPro" id="IPR012677">
    <property type="entry name" value="Nucleotide-bd_a/b_plait_sf"/>
</dbReference>